<sequence length="79" mass="8912">MEAIRTIERVTHGELHLQLPEAFWGKEVEVIILATATANEPAPFTKPRKSLRGSLKEYAHPERMAREQTTWSDAVSDAP</sequence>
<keyword evidence="2" id="KW-1185">Reference proteome</keyword>
<dbReference type="RefSeq" id="WP_200249275.1">
    <property type="nucleotide sequence ID" value="NZ_NRRY01000058.1"/>
</dbReference>
<organism evidence="1 2">
    <name type="scientific">Lamprobacter modestohalophilus</name>
    <dbReference type="NCBI Taxonomy" id="1064514"/>
    <lineage>
        <taxon>Bacteria</taxon>
        <taxon>Pseudomonadati</taxon>
        <taxon>Pseudomonadota</taxon>
        <taxon>Gammaproteobacteria</taxon>
        <taxon>Chromatiales</taxon>
        <taxon>Chromatiaceae</taxon>
        <taxon>Lamprobacter</taxon>
    </lineage>
</organism>
<reference evidence="1 2" key="1">
    <citation type="journal article" date="2020" name="Microorganisms">
        <title>Osmotic Adaptation and Compatible Solute Biosynthesis of Phototrophic Bacteria as Revealed from Genome Analyses.</title>
        <authorList>
            <person name="Imhoff J.F."/>
            <person name="Rahn T."/>
            <person name="Kunzel S."/>
            <person name="Keller A."/>
            <person name="Neulinger S.C."/>
        </authorList>
    </citation>
    <scope>NUCLEOTIDE SEQUENCE [LARGE SCALE GENOMIC DNA]</scope>
    <source>
        <strain evidence="1 2">DSM 25653</strain>
    </source>
</reference>
<gene>
    <name evidence="1" type="ORF">CKO42_22245</name>
</gene>
<proteinExistence type="predicted"/>
<protein>
    <submittedName>
        <fullName evidence="1">Uncharacterized protein</fullName>
    </submittedName>
</protein>
<dbReference type="EMBL" id="NRRY01000058">
    <property type="protein sequence ID" value="MBK1621090.1"/>
    <property type="molecule type" value="Genomic_DNA"/>
</dbReference>
<dbReference type="AlphaFoldDB" id="A0A9X1B607"/>
<evidence type="ECO:0000313" key="1">
    <source>
        <dbReference type="EMBL" id="MBK1621090.1"/>
    </source>
</evidence>
<name>A0A9X1B607_9GAMM</name>
<evidence type="ECO:0000313" key="2">
    <source>
        <dbReference type="Proteomes" id="UP001138768"/>
    </source>
</evidence>
<comment type="caution">
    <text evidence="1">The sequence shown here is derived from an EMBL/GenBank/DDBJ whole genome shotgun (WGS) entry which is preliminary data.</text>
</comment>
<dbReference type="Proteomes" id="UP001138768">
    <property type="component" value="Unassembled WGS sequence"/>
</dbReference>
<accession>A0A9X1B607</accession>